<feature type="region of interest" description="Disordered" evidence="1">
    <location>
        <begin position="119"/>
        <end position="234"/>
    </location>
</feature>
<dbReference type="EMBL" id="KB932207">
    <property type="protein sequence ID" value="KCV69242.1"/>
    <property type="molecule type" value="Genomic_DNA"/>
</dbReference>
<dbReference type="AlphaFoldDB" id="A0A058Z6S6"/>
<dbReference type="OMA" id="TRTWHIL"/>
<keyword evidence="3" id="KW-1185">Reference proteome</keyword>
<evidence type="ECO:0000313" key="2">
    <source>
        <dbReference type="EMBL" id="KCV69242.1"/>
    </source>
</evidence>
<dbReference type="RefSeq" id="XP_009496813.1">
    <property type="nucleotide sequence ID" value="XM_009498538.1"/>
</dbReference>
<dbReference type="Proteomes" id="UP000030693">
    <property type="component" value="Unassembled WGS sequence"/>
</dbReference>
<feature type="compositionally biased region" description="Pro residues" evidence="1">
    <location>
        <begin position="314"/>
        <end position="326"/>
    </location>
</feature>
<organism evidence="2">
    <name type="scientific">Fonticula alba</name>
    <name type="common">Slime mold</name>
    <dbReference type="NCBI Taxonomy" id="691883"/>
    <lineage>
        <taxon>Eukaryota</taxon>
        <taxon>Rotosphaerida</taxon>
        <taxon>Fonticulaceae</taxon>
        <taxon>Fonticula</taxon>
    </lineage>
</organism>
<name>A0A058Z6S6_FONAL</name>
<accession>A0A058Z6S6</accession>
<feature type="compositionally biased region" description="Basic residues" evidence="1">
    <location>
        <begin position="296"/>
        <end position="306"/>
    </location>
</feature>
<feature type="compositionally biased region" description="Basic residues" evidence="1">
    <location>
        <begin position="264"/>
        <end position="276"/>
    </location>
</feature>
<feature type="region of interest" description="Disordered" evidence="1">
    <location>
        <begin position="263"/>
        <end position="457"/>
    </location>
</feature>
<gene>
    <name evidence="2" type="ORF">H696_04662</name>
</gene>
<dbReference type="GeneID" id="20529387"/>
<evidence type="ECO:0000256" key="1">
    <source>
        <dbReference type="SAM" id="MobiDB-lite"/>
    </source>
</evidence>
<reference evidence="2" key="1">
    <citation type="submission" date="2013-04" db="EMBL/GenBank/DDBJ databases">
        <title>The Genome Sequence of Fonticula alba ATCC 38817.</title>
        <authorList>
            <consortium name="The Broad Institute Genomics Platform"/>
            <person name="Russ C."/>
            <person name="Cuomo C."/>
            <person name="Burger G."/>
            <person name="Gray M.W."/>
            <person name="Holland P.W.H."/>
            <person name="King N."/>
            <person name="Lang F.B.F."/>
            <person name="Roger A.J."/>
            <person name="Ruiz-Trillo I."/>
            <person name="Brown M."/>
            <person name="Walker B."/>
            <person name="Young S."/>
            <person name="Zeng Q."/>
            <person name="Gargeya S."/>
            <person name="Fitzgerald M."/>
            <person name="Haas B."/>
            <person name="Abouelleil A."/>
            <person name="Allen A.W."/>
            <person name="Alvarado L."/>
            <person name="Arachchi H.M."/>
            <person name="Berlin A.M."/>
            <person name="Chapman S.B."/>
            <person name="Gainer-Dewar J."/>
            <person name="Goldberg J."/>
            <person name="Griggs A."/>
            <person name="Gujja S."/>
            <person name="Hansen M."/>
            <person name="Howarth C."/>
            <person name="Imamovic A."/>
            <person name="Ireland A."/>
            <person name="Larimer J."/>
            <person name="McCowan C."/>
            <person name="Murphy C."/>
            <person name="Pearson M."/>
            <person name="Poon T.W."/>
            <person name="Priest M."/>
            <person name="Roberts A."/>
            <person name="Saif S."/>
            <person name="Shea T."/>
            <person name="Sisk P."/>
            <person name="Sykes S."/>
            <person name="Wortman J."/>
            <person name="Nusbaum C."/>
            <person name="Birren B."/>
        </authorList>
    </citation>
    <scope>NUCLEOTIDE SEQUENCE [LARGE SCALE GENOMIC DNA]</scope>
    <source>
        <strain evidence="2">ATCC 38817</strain>
    </source>
</reference>
<proteinExistence type="predicted"/>
<protein>
    <submittedName>
        <fullName evidence="2">Uncharacterized protein</fullName>
    </submittedName>
</protein>
<sequence>MLIPSHTGASPLHCRHQTVSAAEVSLGAKQAMANVRPGSTPSRWIRRACQTPADSQAIHRGAFLPRAARQHAPLDRGRRQGVAPAPEGEGGSRGAHTGRRFGSRPPSCLGLTCARHTYTPAASPGAQQSPLRVHQGLGRPTRTVGRRSPCPLSALGPGREGPLPSQHPRTGKSAEPLAKRHPKGPPRQGPLMARHSGRARPGAGESGANRGNHADTTRTWHILQPARPAGRHRRRTCSTFRYTARTPGPTDAAPIERPALGSVHGRKCDRRHRAHHAGAQPADRLAMPTPTPELKRPRKSPHRPPRAAHDRGPAQPPGQGTPPDPGPLGMGHTTAGTSRNMPMASGTASEPARLAKSRPKQTPKTEAGQPTDAERHLAAGWRSRPRGPSIREAGRGPHGHGPGPPGQDPRRSGHPGVLVRWAPALPEGVGTGAWSVARESRSPGNARDGPLRATAHR</sequence>
<feature type="region of interest" description="Disordered" evidence="1">
    <location>
        <begin position="62"/>
        <end position="105"/>
    </location>
</feature>
<evidence type="ECO:0000313" key="3">
    <source>
        <dbReference type="Proteomes" id="UP000030693"/>
    </source>
</evidence>